<dbReference type="Pfam" id="PF14912">
    <property type="entry name" value="THEG"/>
    <property type="match status" value="3"/>
</dbReference>
<keyword evidence="1" id="KW-0677">Repeat</keyword>
<dbReference type="SMART" id="SM00705">
    <property type="entry name" value="THEG"/>
    <property type="match status" value="7"/>
</dbReference>
<reference evidence="3" key="2">
    <citation type="submission" date="2025-08" db="UniProtKB">
        <authorList>
            <consortium name="Ensembl"/>
        </authorList>
    </citation>
    <scope>IDENTIFICATION</scope>
    <source>
        <strain evidence="3">breed Abyssinian</strain>
    </source>
</reference>
<dbReference type="InterPro" id="IPR042401">
    <property type="entry name" value="SPMAP2-like"/>
</dbReference>
<reference evidence="3 4" key="1">
    <citation type="submission" date="2021-02" db="EMBL/GenBank/DDBJ databases">
        <title>Safari Cat Assemblies.</title>
        <authorList>
            <person name="Bredemeyer K.R."/>
            <person name="Murphy W.J."/>
        </authorList>
    </citation>
    <scope>NUCLEOTIDE SEQUENCE [LARGE SCALE GENOMIC DNA]</scope>
</reference>
<protein>
    <submittedName>
        <fullName evidence="3">Sperm microtubule associated protein 2</fullName>
    </submittedName>
</protein>
<proteinExistence type="predicted"/>
<evidence type="ECO:0000256" key="2">
    <source>
        <dbReference type="SAM" id="MobiDB-lite"/>
    </source>
</evidence>
<evidence type="ECO:0000313" key="3">
    <source>
        <dbReference type="Ensembl" id="ENSFCTP00005061746.1"/>
    </source>
</evidence>
<dbReference type="PANTHER" id="PTHR15901:SF16">
    <property type="entry name" value="TESTICULAR HAPLOID EXPRESSED GENE PROTEIN"/>
    <property type="match status" value="1"/>
</dbReference>
<reference evidence="3" key="3">
    <citation type="submission" date="2025-09" db="UniProtKB">
        <authorList>
            <consortium name="Ensembl"/>
        </authorList>
    </citation>
    <scope>IDENTIFICATION</scope>
    <source>
        <strain evidence="3">breed Abyssinian</strain>
    </source>
</reference>
<dbReference type="PANTHER" id="PTHR15901">
    <property type="entry name" value="TESTICULAR HAPLOID EXPRESSED GENE PROTEIN"/>
    <property type="match status" value="1"/>
</dbReference>
<dbReference type="Ensembl" id="ENSFCTT00005093128.1">
    <property type="protein sequence ID" value="ENSFCTP00005061746.1"/>
    <property type="gene ID" value="ENSFCTG00005033854.1"/>
</dbReference>
<gene>
    <name evidence="3" type="primary">SPMAP2</name>
</gene>
<dbReference type="GeneTree" id="ENSGT00940000154630"/>
<feature type="region of interest" description="Disordered" evidence="2">
    <location>
        <begin position="45"/>
        <end position="120"/>
    </location>
</feature>
<name>A0ABI8ARH1_FELCA</name>
<dbReference type="Proteomes" id="UP000823872">
    <property type="component" value="Chromosome A2"/>
</dbReference>
<keyword evidence="4" id="KW-1185">Reference proteome</keyword>
<accession>A0ABI8ARH1</accession>
<dbReference type="InterPro" id="IPR006623">
    <property type="entry name" value="THEG"/>
</dbReference>
<evidence type="ECO:0000256" key="1">
    <source>
        <dbReference type="ARBA" id="ARBA00022737"/>
    </source>
</evidence>
<evidence type="ECO:0000313" key="4">
    <source>
        <dbReference type="Proteomes" id="UP000823872"/>
    </source>
</evidence>
<organism evidence="3 4">
    <name type="scientific">Felis catus</name>
    <name type="common">Cat</name>
    <name type="synonym">Felis silvestris catus</name>
    <dbReference type="NCBI Taxonomy" id="9685"/>
    <lineage>
        <taxon>Eukaryota</taxon>
        <taxon>Metazoa</taxon>
        <taxon>Chordata</taxon>
        <taxon>Craniata</taxon>
        <taxon>Vertebrata</taxon>
        <taxon>Euteleostomi</taxon>
        <taxon>Mammalia</taxon>
        <taxon>Eutheria</taxon>
        <taxon>Laurasiatheria</taxon>
        <taxon>Carnivora</taxon>
        <taxon>Feliformia</taxon>
        <taxon>Felidae</taxon>
        <taxon>Felinae</taxon>
        <taxon>Felis</taxon>
    </lineage>
</organism>
<sequence>MECGPRECECGRAILLLPGDRDHRHAWVLGSKAAGLGRTQYMGDRRRSLSHGHHSSEAEGGPDWGQDDDALGVQGAVFGSPGTKDTTCLDDEELSFEDREAETLPEEVTEGEPPGPRAPEEALEPLERVLEKDAEGIPEMSRLSITQRLPSAASARGMRRRRKRVFELAKPKTNWQALRDRMGCCCKGYAWVSPCKRNLQFCVYWPSVYWTERFLEDTTLTVTVPVVTRRVEELARPKRFYSEYFNNNSFLWQEQDTPFYPFYPDPSPDDRSTSVWPVPRPTLEYQASSRLKELATPRVRNNIWSINMSEVSQVSKAAQMAIPSTRILQLAKPRAPATLLEEWDPMPKPKPHVSDYNRLLHLAMPKAQSDQCVPDRDPRWEVLDVTKKAVASPRIISLAKPKVRKDLNEGYDPYHISPASLVAQASPRLYELATPKSITKRV</sequence>